<name>Q9PKS0_CHLMU</name>
<evidence type="ECO:0008006" key="4">
    <source>
        <dbReference type="Google" id="ProtNLM"/>
    </source>
</evidence>
<dbReference type="HOGENOM" id="CLU_1701112_0_0_0"/>
<protein>
    <recommendedName>
        <fullName evidence="4">Inclusion membrane protein G</fullName>
    </recommendedName>
</protein>
<evidence type="ECO:0000313" key="2">
    <source>
        <dbReference type="EMBL" id="AAF39251.1"/>
    </source>
</evidence>
<reference evidence="2 3" key="1">
    <citation type="journal article" date="2000" name="Nucleic Acids Res.">
        <title>Genome sequences of Chlamydia trachomatis MoPn and Chlamydia pneumoniae AR39.</title>
        <authorList>
            <person name="Read T.D."/>
            <person name="Brunham R.C."/>
            <person name="Shen C."/>
            <person name="Gill S.R."/>
            <person name="Heidelberg J.F."/>
            <person name="White O."/>
            <person name="Hickey E.K."/>
            <person name="Peterson J.D."/>
            <person name="Utterback T.R."/>
            <person name="Berry K.J."/>
            <person name="Bass S."/>
            <person name="Linher K.D."/>
            <person name="Weidman J.F."/>
            <person name="Khouri H.M."/>
            <person name="Craven B."/>
            <person name="Bowman C."/>
            <person name="Dodson R.J."/>
            <person name="Gwinn M.L."/>
            <person name="Nelson W.C."/>
            <person name="DeBoy R.T."/>
            <person name="Kolonay J.F."/>
            <person name="McClarty G."/>
            <person name="Salzberg S.L."/>
            <person name="Eisen J.A."/>
            <person name="Fraser C.M."/>
        </authorList>
    </citation>
    <scope>NUCLEOTIDE SEQUENCE [LARGE SCALE GENOMIC DNA]</scope>
    <source>
        <strain evidence="3">MoPn / Nigg</strain>
    </source>
</reference>
<keyword evidence="1" id="KW-0472">Membrane</keyword>
<keyword evidence="3" id="KW-1185">Reference proteome</keyword>
<dbReference type="GeneID" id="1245746"/>
<organism evidence="2 3">
    <name type="scientific">Chlamydia muridarum (strain MoPn / Nigg)</name>
    <dbReference type="NCBI Taxonomy" id="243161"/>
    <lineage>
        <taxon>Bacteria</taxon>
        <taxon>Pseudomonadati</taxon>
        <taxon>Chlamydiota</taxon>
        <taxon>Chlamydiia</taxon>
        <taxon>Chlamydiales</taxon>
        <taxon>Chlamydiaceae</taxon>
        <taxon>Chlamydia/Chlamydophila group</taxon>
        <taxon>Chlamydia</taxon>
    </lineage>
</organism>
<sequence length="166" mass="17335">MDGRMVCCGKILLGEQQTLPTVERSPSSICAITVKKTALLAVSLFAVLTAGSLAVLSGLVLFSGTASFLPYLLIFAAALFGFVCASIVLVKCISSVVQDVKKKEKAPESIPMSDLSSSSSSSELEKLVDSSSSLGSILCSIGDCVDEAFGSRNNELRAMRARANSC</sequence>
<evidence type="ECO:0000313" key="3">
    <source>
        <dbReference type="Proteomes" id="UP000000800"/>
    </source>
</evidence>
<keyword evidence="1" id="KW-1133">Transmembrane helix</keyword>
<dbReference type="KEGG" id="cmu:TC_0394"/>
<proteinExistence type="predicted"/>
<dbReference type="AlphaFoldDB" id="Q9PKS0"/>
<dbReference type="Proteomes" id="UP000000800">
    <property type="component" value="Chromosome"/>
</dbReference>
<feature type="transmembrane region" description="Helical" evidence="1">
    <location>
        <begin position="38"/>
        <end position="62"/>
    </location>
</feature>
<feature type="transmembrane region" description="Helical" evidence="1">
    <location>
        <begin position="68"/>
        <end position="93"/>
    </location>
</feature>
<gene>
    <name evidence="2" type="ordered locus">TC_0394</name>
</gene>
<evidence type="ECO:0000256" key="1">
    <source>
        <dbReference type="SAM" id="Phobius"/>
    </source>
</evidence>
<accession>Q9PKS0</accession>
<dbReference type="EMBL" id="AE002160">
    <property type="protein sequence ID" value="AAF39251.1"/>
    <property type="molecule type" value="Genomic_DNA"/>
</dbReference>
<dbReference type="PIR" id="F81707">
    <property type="entry name" value="F81707"/>
</dbReference>
<dbReference type="PATRIC" id="fig|243161.6.peg.419"/>
<keyword evidence="1" id="KW-0812">Transmembrane</keyword>
<dbReference type="RefSeq" id="WP_010230352.1">
    <property type="nucleotide sequence ID" value="NC_002620.2"/>
</dbReference>